<name>A0A1X7BQE0_9RHOB</name>
<evidence type="ECO:0000313" key="3">
    <source>
        <dbReference type="EMBL" id="SMC11800.1"/>
    </source>
</evidence>
<dbReference type="InterPro" id="IPR042095">
    <property type="entry name" value="SUMF_sf"/>
</dbReference>
<dbReference type="Gene3D" id="3.40.50.10140">
    <property type="entry name" value="Toll/interleukin-1 receptor homology (TIR) domain"/>
    <property type="match status" value="1"/>
</dbReference>
<dbReference type="SUPFAM" id="SSF56436">
    <property type="entry name" value="C-type lectin-like"/>
    <property type="match status" value="1"/>
</dbReference>
<dbReference type="SUPFAM" id="SSF52200">
    <property type="entry name" value="Toll/Interleukin receptor TIR domain"/>
    <property type="match status" value="1"/>
</dbReference>
<dbReference type="Proteomes" id="UP000193224">
    <property type="component" value="Unassembled WGS sequence"/>
</dbReference>
<dbReference type="SMART" id="SM00255">
    <property type="entry name" value="TIR"/>
    <property type="match status" value="1"/>
</dbReference>
<dbReference type="OrthoDB" id="9768004at2"/>
<gene>
    <name evidence="3" type="primary">egtB</name>
    <name evidence="3" type="ORF">ROA7745_01619</name>
</gene>
<dbReference type="Gene3D" id="3.90.1580.10">
    <property type="entry name" value="paralog of FGE (formylglycine-generating enzyme)"/>
    <property type="match status" value="1"/>
</dbReference>
<dbReference type="InterPro" id="IPR051043">
    <property type="entry name" value="Sulfatase_Mod_Factor_Kinase"/>
</dbReference>
<dbReference type="Pfam" id="PF03781">
    <property type="entry name" value="FGE-sulfatase"/>
    <property type="match status" value="1"/>
</dbReference>
<proteinExistence type="predicted"/>
<evidence type="ECO:0000259" key="2">
    <source>
        <dbReference type="PROSITE" id="PS50104"/>
    </source>
</evidence>
<feature type="domain" description="TIR" evidence="2">
    <location>
        <begin position="17"/>
        <end position="129"/>
    </location>
</feature>
<accession>A0A1X7BQE0</accession>
<dbReference type="PANTHER" id="PTHR23150:SF19">
    <property type="entry name" value="FORMYLGLYCINE-GENERATING ENZYME"/>
    <property type="match status" value="1"/>
</dbReference>
<dbReference type="GO" id="GO:0120147">
    <property type="term" value="F:formylglycine-generating oxidase activity"/>
    <property type="evidence" value="ECO:0007669"/>
    <property type="project" value="TreeGrafter"/>
</dbReference>
<dbReference type="AlphaFoldDB" id="A0A1X7BQE0"/>
<dbReference type="InterPro" id="IPR035897">
    <property type="entry name" value="Toll_tir_struct_dom_sf"/>
</dbReference>
<dbReference type="EMBL" id="FWXB01000004">
    <property type="protein sequence ID" value="SMC11800.1"/>
    <property type="molecule type" value="Genomic_DNA"/>
</dbReference>
<dbReference type="RefSeq" id="WP_085799752.1">
    <property type="nucleotide sequence ID" value="NZ_FWXB01000004.1"/>
</dbReference>
<dbReference type="InterPro" id="IPR016187">
    <property type="entry name" value="CTDL_fold"/>
</dbReference>
<evidence type="ECO:0000313" key="4">
    <source>
        <dbReference type="Proteomes" id="UP000193224"/>
    </source>
</evidence>
<reference evidence="3 4" key="1">
    <citation type="submission" date="2017-03" db="EMBL/GenBank/DDBJ databases">
        <authorList>
            <person name="Afonso C.L."/>
            <person name="Miller P.J."/>
            <person name="Scott M.A."/>
            <person name="Spackman E."/>
            <person name="Goraichik I."/>
            <person name="Dimitrov K.M."/>
            <person name="Suarez D.L."/>
            <person name="Swayne D.E."/>
        </authorList>
    </citation>
    <scope>NUCLEOTIDE SEQUENCE [LARGE SCALE GENOMIC DNA]</scope>
    <source>
        <strain evidence="3 4">CECT 7745</strain>
    </source>
</reference>
<organism evidence="3 4">
    <name type="scientific">Roseovarius aestuarii</name>
    <dbReference type="NCBI Taxonomy" id="475083"/>
    <lineage>
        <taxon>Bacteria</taxon>
        <taxon>Pseudomonadati</taxon>
        <taxon>Pseudomonadota</taxon>
        <taxon>Alphaproteobacteria</taxon>
        <taxon>Rhodobacterales</taxon>
        <taxon>Roseobacteraceae</taxon>
        <taxon>Roseovarius</taxon>
    </lineage>
</organism>
<sequence>MLKFLSDVLLRLTDYLFGYDFFLSYAHADFPRYTVKLAESLEKRGFRVFLDKKIYSPGTDLQRATVRRVKMSKYLVVLAGPNALTSSWVIKEVALSIEHGKDPILIDFDGNFSKAAENLEIKRLLSKRLYIAENSANIDQPSEYVLSGLFKGFKSTRQDSIRVRFFSGVSLIFLIIAITAFWQFSIARLNLNNFLAASDVRRLTDLRTEAEALYPAVPENIASFEQWIASAENLLERKKAHSATIAKLRESGTIEAPTSSDLSAGIELEPFVTERDALERRISARKEDTDASSNLIRSLERSLLILDERIKKIELLSEEINWRFPSTENQWMHDTLVALVSDLEEFGNEDPFIGMLANVRERLNFSQKIREASITGTDAEAKWKEAISSISQSQVYGGLKIEPQIGLVPIGKDPKSGLWEFSHLQSGSIATRMQNGNIEIQSEMGLVFILIPGGIGTIGASQSGTANVDPNAHAREGPVHSTKFKPFFISKFEMTQAQWLRSEGSLPSRYSAGQSISDGYVILLTHPVERISWHQASRTMSQLGLRLPTEKEWEYTARAGESSPWWTGQTSLSLQGAANLADLAAKSAGVAWPAILNADVLLNDGFVVHAPVGSFRANPWGLHDVHGNVWEWCQDEYSSYSKEDPTSDTILRVNRGGSFDSPPLTARLAYRFVHNPSDRASYLGVRPARSLE</sequence>
<dbReference type="Pfam" id="PF13676">
    <property type="entry name" value="TIR_2"/>
    <property type="match status" value="1"/>
</dbReference>
<keyword evidence="4" id="KW-1185">Reference proteome</keyword>
<dbReference type="InterPro" id="IPR000157">
    <property type="entry name" value="TIR_dom"/>
</dbReference>
<keyword evidence="1" id="KW-0812">Transmembrane</keyword>
<evidence type="ECO:0000256" key="1">
    <source>
        <dbReference type="SAM" id="Phobius"/>
    </source>
</evidence>
<dbReference type="PROSITE" id="PS50104">
    <property type="entry name" value="TIR"/>
    <property type="match status" value="1"/>
</dbReference>
<dbReference type="EC" id="1.8.-.-" evidence="3"/>
<dbReference type="GO" id="GO:0007165">
    <property type="term" value="P:signal transduction"/>
    <property type="evidence" value="ECO:0007669"/>
    <property type="project" value="InterPro"/>
</dbReference>
<feature type="transmembrane region" description="Helical" evidence="1">
    <location>
        <begin position="163"/>
        <end position="184"/>
    </location>
</feature>
<protein>
    <submittedName>
        <fullName evidence="3">Iron(II)-dependent oxidoreductase EgtB</fullName>
        <ecNumber evidence="3">1.8.-.-</ecNumber>
    </submittedName>
</protein>
<dbReference type="PANTHER" id="PTHR23150">
    <property type="entry name" value="SULFATASE MODIFYING FACTOR 1, 2"/>
    <property type="match status" value="1"/>
</dbReference>
<keyword evidence="1" id="KW-0472">Membrane</keyword>
<keyword evidence="1" id="KW-1133">Transmembrane helix</keyword>
<keyword evidence="3" id="KW-0560">Oxidoreductase</keyword>
<dbReference type="InterPro" id="IPR005532">
    <property type="entry name" value="SUMF_dom"/>
</dbReference>